<dbReference type="GO" id="GO:0004930">
    <property type="term" value="F:G protein-coupled receptor activity"/>
    <property type="evidence" value="ECO:0007669"/>
    <property type="project" value="InterPro"/>
</dbReference>
<dbReference type="KEGG" id="alim:106532095"/>
<feature type="transmembrane region" description="Helical" evidence="5">
    <location>
        <begin position="139"/>
        <end position="162"/>
    </location>
</feature>
<dbReference type="PANTHER" id="PTHR26451:SF866">
    <property type="entry name" value="ODORANT RECEPTOR-RELATED"/>
    <property type="match status" value="1"/>
</dbReference>
<dbReference type="InterPro" id="IPR052921">
    <property type="entry name" value="GPCR1_Superfamily_Member"/>
</dbReference>
<keyword evidence="3 5" id="KW-1133">Transmembrane helix</keyword>
<gene>
    <name evidence="8" type="primary">LOC106532095</name>
</gene>
<organism evidence="7 8">
    <name type="scientific">Austrofundulus limnaeus</name>
    <name type="common">Annual killifish</name>
    <dbReference type="NCBI Taxonomy" id="52670"/>
    <lineage>
        <taxon>Eukaryota</taxon>
        <taxon>Metazoa</taxon>
        <taxon>Chordata</taxon>
        <taxon>Craniata</taxon>
        <taxon>Vertebrata</taxon>
        <taxon>Euteleostomi</taxon>
        <taxon>Actinopterygii</taxon>
        <taxon>Neopterygii</taxon>
        <taxon>Teleostei</taxon>
        <taxon>Neoteleostei</taxon>
        <taxon>Acanthomorphata</taxon>
        <taxon>Ovalentaria</taxon>
        <taxon>Atherinomorphae</taxon>
        <taxon>Cyprinodontiformes</taxon>
        <taxon>Rivulidae</taxon>
        <taxon>Austrofundulus</taxon>
    </lineage>
</organism>
<dbReference type="Gene3D" id="1.20.1070.10">
    <property type="entry name" value="Rhodopsin 7-helix transmembrane proteins"/>
    <property type="match status" value="1"/>
</dbReference>
<feature type="domain" description="G-protein coupled receptors family 1 profile" evidence="6">
    <location>
        <begin position="40"/>
        <end position="291"/>
    </location>
</feature>
<feature type="transmembrane region" description="Helical" evidence="5">
    <location>
        <begin position="23"/>
        <end position="48"/>
    </location>
</feature>
<dbReference type="RefSeq" id="XP_013883542.1">
    <property type="nucleotide sequence ID" value="XM_014028088.1"/>
</dbReference>
<protein>
    <submittedName>
        <fullName evidence="8">Olfactory receptor-like protein OLF4</fullName>
    </submittedName>
</protein>
<dbReference type="GeneID" id="106532095"/>
<feature type="transmembrane region" description="Helical" evidence="5">
    <location>
        <begin position="194"/>
        <end position="219"/>
    </location>
</feature>
<evidence type="ECO:0000256" key="2">
    <source>
        <dbReference type="ARBA" id="ARBA00022692"/>
    </source>
</evidence>
<reference evidence="8" key="1">
    <citation type="submission" date="2025-08" db="UniProtKB">
        <authorList>
            <consortium name="RefSeq"/>
        </authorList>
    </citation>
    <scope>IDENTIFICATION</scope>
    <source>
        <strain evidence="8">Quisiro</strain>
        <tissue evidence="8">Liver</tissue>
    </source>
</reference>
<feature type="transmembrane region" description="Helical" evidence="5">
    <location>
        <begin position="274"/>
        <end position="293"/>
    </location>
</feature>
<dbReference type="InterPro" id="IPR017452">
    <property type="entry name" value="GPCR_Rhodpsn_7TM"/>
</dbReference>
<dbReference type="InParanoid" id="A0A2I4CU77"/>
<evidence type="ECO:0000313" key="7">
    <source>
        <dbReference type="Proteomes" id="UP000192220"/>
    </source>
</evidence>
<dbReference type="Pfam" id="PF00001">
    <property type="entry name" value="7tm_1"/>
    <property type="match status" value="1"/>
</dbReference>
<dbReference type="GO" id="GO:0004984">
    <property type="term" value="F:olfactory receptor activity"/>
    <property type="evidence" value="ECO:0007669"/>
    <property type="project" value="TreeGrafter"/>
</dbReference>
<sequence>MVNVSQSQSNITDEVQILDSLRIIIISTMSTVPSFIFLYINGVMLFTLRSKPVFRDTCRYILLYNLLLADTVQLAQSQVQFLLSVCRVKLTYSLCTALSMLANLTTGISPLTLVVMPLERYVAVCFPLRHASIITIKNTNMAIVVLWAVSSLNNLTRVLLFLQFPFEKVERLQIRDLCSNIALVLGSLTAEYDKAYTCVLFVTAGVAVTFSYISVIVAARSASTDKALAHKAHYTLLLHLVQLGLSLSSTINNPLIIALSKVLTRSTFLWVQNVFYVCLIIFPRCLSSLIYGLRDQTIRPVLMFYLCCHLKAKISG</sequence>
<evidence type="ECO:0000313" key="8">
    <source>
        <dbReference type="RefSeq" id="XP_013883542.1"/>
    </source>
</evidence>
<dbReference type="GO" id="GO:0005549">
    <property type="term" value="F:odorant binding"/>
    <property type="evidence" value="ECO:0007669"/>
    <property type="project" value="TreeGrafter"/>
</dbReference>
<proteinExistence type="predicted"/>
<evidence type="ECO:0000256" key="1">
    <source>
        <dbReference type="ARBA" id="ARBA00004370"/>
    </source>
</evidence>
<keyword evidence="7" id="KW-1185">Reference proteome</keyword>
<evidence type="ECO:0000256" key="5">
    <source>
        <dbReference type="SAM" id="Phobius"/>
    </source>
</evidence>
<dbReference type="CDD" id="cd00637">
    <property type="entry name" value="7tm_classA_rhodopsin-like"/>
    <property type="match status" value="1"/>
</dbReference>
<keyword evidence="2 5" id="KW-0812">Transmembrane</keyword>
<dbReference type="OrthoDB" id="5967704at2759"/>
<dbReference type="SUPFAM" id="SSF81321">
    <property type="entry name" value="Family A G protein-coupled receptor-like"/>
    <property type="match status" value="1"/>
</dbReference>
<dbReference type="FunFam" id="1.20.1070.10:FF:000096">
    <property type="entry name" value="Odorant receptor 131-2"/>
    <property type="match status" value="1"/>
</dbReference>
<keyword evidence="4 5" id="KW-0472">Membrane</keyword>
<dbReference type="PROSITE" id="PS50262">
    <property type="entry name" value="G_PROTEIN_RECEP_F1_2"/>
    <property type="match status" value="1"/>
</dbReference>
<comment type="subcellular location">
    <subcellularLocation>
        <location evidence="1">Membrane</location>
    </subcellularLocation>
</comment>
<dbReference type="AlphaFoldDB" id="A0A2I4CU77"/>
<evidence type="ECO:0000256" key="4">
    <source>
        <dbReference type="ARBA" id="ARBA00023136"/>
    </source>
</evidence>
<name>A0A2I4CU77_AUSLI</name>
<dbReference type="Proteomes" id="UP000192220">
    <property type="component" value="Unplaced"/>
</dbReference>
<accession>A0A2I4CU77</accession>
<evidence type="ECO:0000256" key="3">
    <source>
        <dbReference type="ARBA" id="ARBA00022989"/>
    </source>
</evidence>
<feature type="transmembrane region" description="Helical" evidence="5">
    <location>
        <begin position="240"/>
        <end position="262"/>
    </location>
</feature>
<dbReference type="GO" id="GO:0016020">
    <property type="term" value="C:membrane"/>
    <property type="evidence" value="ECO:0007669"/>
    <property type="project" value="UniProtKB-SubCell"/>
</dbReference>
<dbReference type="InterPro" id="IPR000276">
    <property type="entry name" value="GPCR_Rhodpsn"/>
</dbReference>
<evidence type="ECO:0000259" key="6">
    <source>
        <dbReference type="PROSITE" id="PS50262"/>
    </source>
</evidence>
<dbReference type="PANTHER" id="PTHR26451">
    <property type="entry name" value="G_PROTEIN_RECEP_F1_2 DOMAIN-CONTAINING PROTEIN"/>
    <property type="match status" value="1"/>
</dbReference>